<feature type="domain" description="Myb-like" evidence="10">
    <location>
        <begin position="140"/>
        <end position="185"/>
    </location>
</feature>
<dbReference type="AlphaFoldDB" id="A0A4D9CUB2"/>
<feature type="compositionally biased region" description="Low complexity" evidence="9">
    <location>
        <begin position="38"/>
        <end position="52"/>
    </location>
</feature>
<feature type="compositionally biased region" description="Basic and acidic residues" evidence="9">
    <location>
        <begin position="651"/>
        <end position="666"/>
    </location>
</feature>
<dbReference type="PROSITE" id="PS50090">
    <property type="entry name" value="MYB_LIKE"/>
    <property type="match status" value="1"/>
</dbReference>
<evidence type="ECO:0000256" key="7">
    <source>
        <dbReference type="ARBA" id="ARBA00023242"/>
    </source>
</evidence>
<dbReference type="Pfam" id="PF00249">
    <property type="entry name" value="Myb_DNA-binding"/>
    <property type="match status" value="1"/>
</dbReference>
<feature type="region of interest" description="Disordered" evidence="9">
    <location>
        <begin position="229"/>
        <end position="283"/>
    </location>
</feature>
<evidence type="ECO:0000259" key="12">
    <source>
        <dbReference type="PROSITE" id="PS51293"/>
    </source>
</evidence>
<sequence>MAYDSMEVSTSVHASKGVQDAAENSTAVTPPSKMVGDAETAAGPAAAVPPTTSQHTPGGALQLHSDMLLVGGKPGLFHCNYCMRDISNTIRIKCAEVSTCPDWDLCVDCFGAGVELGKHKNDHPYRVVDNTHYPIFSPDWTATEELLLLSALEAHGMGNWGKVAELLNCKEKTEKACMEHYYDLYLHSYGSILPKQTLGGGETTALVSEEEYRMRPLDLARYPEAVHLVGAPFPPPDGTPYERPRAGREKEGGKEGEGKTGKEKEGEGKEGGPSPANDAIPGYMPLRGDFDVEHDNEAELILAEMEILPDEDPAEKQLKLMVVDVFNRKLDEREKRKAFVKEYNLIDYKALQNKEKRKPKDERELIAKLRVFARYQTPQEHEQFVLGILEAKRLRKRIEQLQQYRRLGIRTQAEALAYENEKRRREQEQQMRKQRAEASYLYESAKPSTKDRSSRYKKRHRGESDMDGIIAGLEAQEKEGKGGGGEGEREKGGNSRKKVPSAAPGPLNINEYPGVELLSGKEKELCAGLRLLPKHYLYIKNRILQESEACGLLPAPNCAEPKSAGGGEMEGDTAVPPSSLVTMDVEKKKGVYDFMVRVGWVSPLAANARSDVKDITVKVNRSGSAPSTTGTSSLSSSLPSSMKSSASPQKKNGETGEGVGKERLAQEMDVEGTSG</sequence>
<keyword evidence="15" id="KW-1185">Reference proteome</keyword>
<dbReference type="InterPro" id="IPR036388">
    <property type="entry name" value="WH-like_DNA-bd_sf"/>
</dbReference>
<dbReference type="GO" id="GO:0006357">
    <property type="term" value="P:regulation of transcription by RNA polymerase II"/>
    <property type="evidence" value="ECO:0007669"/>
    <property type="project" value="TreeGrafter"/>
</dbReference>
<evidence type="ECO:0000259" key="13">
    <source>
        <dbReference type="PROSITE" id="PS51294"/>
    </source>
</evidence>
<evidence type="ECO:0000259" key="11">
    <source>
        <dbReference type="PROSITE" id="PS50135"/>
    </source>
</evidence>
<feature type="region of interest" description="Disordered" evidence="9">
    <location>
        <begin position="1"/>
        <end position="58"/>
    </location>
</feature>
<dbReference type="Gene3D" id="1.10.10.10">
    <property type="entry name" value="Winged helix-like DNA-binding domain superfamily/Winged helix DNA-binding domain"/>
    <property type="match status" value="1"/>
</dbReference>
<dbReference type="Proteomes" id="UP000355283">
    <property type="component" value="Unassembled WGS sequence"/>
</dbReference>
<dbReference type="SUPFAM" id="SSF57850">
    <property type="entry name" value="RING/U-box"/>
    <property type="match status" value="1"/>
</dbReference>
<feature type="compositionally biased region" description="Basic and acidic residues" evidence="9">
    <location>
        <begin position="475"/>
        <end position="493"/>
    </location>
</feature>
<dbReference type="CDD" id="cd00167">
    <property type="entry name" value="SANT"/>
    <property type="match status" value="1"/>
</dbReference>
<dbReference type="GO" id="GO:0006338">
    <property type="term" value="P:chromatin remodeling"/>
    <property type="evidence" value="ECO:0007669"/>
    <property type="project" value="TreeGrafter"/>
</dbReference>
<keyword evidence="7" id="KW-0539">Nucleus</keyword>
<feature type="compositionally biased region" description="Basic and acidic residues" evidence="9">
    <location>
        <begin position="420"/>
        <end position="436"/>
    </location>
</feature>
<gene>
    <name evidence="14" type="ORF">NSK_005824</name>
</gene>
<comment type="caution">
    <text evidence="14">The sequence shown here is derived from an EMBL/GenBank/DDBJ whole genome shotgun (WGS) entry which is preliminary data.</text>
</comment>
<comment type="subcellular location">
    <subcellularLocation>
        <location evidence="1">Nucleus</location>
    </subcellularLocation>
</comment>
<feature type="domain" description="SANT" evidence="12">
    <location>
        <begin position="135"/>
        <end position="189"/>
    </location>
</feature>
<dbReference type="PANTHER" id="PTHR12374">
    <property type="entry name" value="TRANSCRIPTIONAL ADAPTOR 2 ADA2 -RELATED"/>
    <property type="match status" value="1"/>
</dbReference>
<accession>A0A4D9CUB2</accession>
<organism evidence="14 15">
    <name type="scientific">Nannochloropsis salina CCMP1776</name>
    <dbReference type="NCBI Taxonomy" id="1027361"/>
    <lineage>
        <taxon>Eukaryota</taxon>
        <taxon>Sar</taxon>
        <taxon>Stramenopiles</taxon>
        <taxon>Ochrophyta</taxon>
        <taxon>Eustigmatophyceae</taxon>
        <taxon>Eustigmatales</taxon>
        <taxon>Monodopsidaceae</taxon>
        <taxon>Microchloropsis</taxon>
        <taxon>Microchloropsis salina</taxon>
    </lineage>
</organism>
<proteinExistence type="predicted"/>
<feature type="compositionally biased region" description="Basic and acidic residues" evidence="9">
    <location>
        <begin position="240"/>
        <end position="270"/>
    </location>
</feature>
<keyword evidence="6" id="KW-0804">Transcription</keyword>
<protein>
    <recommendedName>
        <fullName evidence="16">Transcriptional adapter</fullName>
    </recommendedName>
</protein>
<name>A0A4D9CUB2_9STRA</name>
<dbReference type="PROSITE" id="PS50135">
    <property type="entry name" value="ZF_ZZ_2"/>
    <property type="match status" value="1"/>
</dbReference>
<dbReference type="InterPro" id="IPR001005">
    <property type="entry name" value="SANT/Myb"/>
</dbReference>
<evidence type="ECO:0000256" key="4">
    <source>
        <dbReference type="ARBA" id="ARBA00022833"/>
    </source>
</evidence>
<dbReference type="InterPro" id="IPR043145">
    <property type="entry name" value="Znf_ZZ_sf"/>
</dbReference>
<dbReference type="InterPro" id="IPR055141">
    <property type="entry name" value="TADA2A_B-like_dom"/>
</dbReference>
<feature type="domain" description="HTH myb-type" evidence="13">
    <location>
        <begin position="140"/>
        <end position="189"/>
    </location>
</feature>
<dbReference type="FunFam" id="3.30.60.90:FF:000008">
    <property type="entry name" value="Transcriptional adapter 2"/>
    <property type="match status" value="1"/>
</dbReference>
<dbReference type="Pfam" id="PF25299">
    <property type="entry name" value="ZZ_ADA2"/>
    <property type="match status" value="1"/>
</dbReference>
<dbReference type="EMBL" id="SDOX01000092">
    <property type="protein sequence ID" value="TFJ82871.1"/>
    <property type="molecule type" value="Genomic_DNA"/>
</dbReference>
<dbReference type="PROSITE" id="PS51293">
    <property type="entry name" value="SANT"/>
    <property type="match status" value="1"/>
</dbReference>
<keyword evidence="5" id="KW-0805">Transcription regulation</keyword>
<dbReference type="SMART" id="SM00717">
    <property type="entry name" value="SANT"/>
    <property type="match status" value="1"/>
</dbReference>
<keyword evidence="4" id="KW-0862">Zinc</keyword>
<feature type="region of interest" description="Disordered" evidence="9">
    <location>
        <begin position="420"/>
        <end position="505"/>
    </location>
</feature>
<evidence type="ECO:0000256" key="2">
    <source>
        <dbReference type="ARBA" id="ARBA00022723"/>
    </source>
</evidence>
<dbReference type="SMART" id="SM00291">
    <property type="entry name" value="ZnF_ZZ"/>
    <property type="match status" value="1"/>
</dbReference>
<evidence type="ECO:0008006" key="16">
    <source>
        <dbReference type="Google" id="ProtNLM"/>
    </source>
</evidence>
<dbReference type="Gene3D" id="3.30.60.90">
    <property type="match status" value="1"/>
</dbReference>
<evidence type="ECO:0000256" key="5">
    <source>
        <dbReference type="ARBA" id="ARBA00023015"/>
    </source>
</evidence>
<dbReference type="InterPro" id="IPR000433">
    <property type="entry name" value="Znf_ZZ"/>
</dbReference>
<dbReference type="GO" id="GO:0005634">
    <property type="term" value="C:nucleus"/>
    <property type="evidence" value="ECO:0007669"/>
    <property type="project" value="UniProtKB-SubCell"/>
</dbReference>
<dbReference type="InterPro" id="IPR017884">
    <property type="entry name" value="SANT_dom"/>
</dbReference>
<dbReference type="Gene3D" id="1.10.10.60">
    <property type="entry name" value="Homeodomain-like"/>
    <property type="match status" value="1"/>
</dbReference>
<evidence type="ECO:0000313" key="15">
    <source>
        <dbReference type="Proteomes" id="UP000355283"/>
    </source>
</evidence>
<feature type="domain" description="ZZ-type" evidence="11">
    <location>
        <begin position="74"/>
        <end position="133"/>
    </location>
</feature>
<evidence type="ECO:0000259" key="10">
    <source>
        <dbReference type="PROSITE" id="PS50090"/>
    </source>
</evidence>
<keyword evidence="2" id="KW-0479">Metal-binding</keyword>
<evidence type="ECO:0000256" key="9">
    <source>
        <dbReference type="SAM" id="MobiDB-lite"/>
    </source>
</evidence>
<dbReference type="PROSITE" id="PS51294">
    <property type="entry name" value="HTH_MYB"/>
    <property type="match status" value="1"/>
</dbReference>
<evidence type="ECO:0000313" key="14">
    <source>
        <dbReference type="EMBL" id="TFJ82871.1"/>
    </source>
</evidence>
<dbReference type="PANTHER" id="PTHR12374:SF20">
    <property type="entry name" value="TRANSCRIPTIONAL ADAPTER 2-ALPHA"/>
    <property type="match status" value="1"/>
</dbReference>
<reference evidence="14 15" key="1">
    <citation type="submission" date="2019-01" db="EMBL/GenBank/DDBJ databases">
        <title>Nuclear Genome Assembly of the Microalgal Biofuel strain Nannochloropsis salina CCMP1776.</title>
        <authorList>
            <person name="Hovde B."/>
        </authorList>
    </citation>
    <scope>NUCLEOTIDE SEQUENCE [LARGE SCALE GENOMIC DNA]</scope>
    <source>
        <strain evidence="14 15">CCMP1776</strain>
    </source>
</reference>
<dbReference type="InterPro" id="IPR009057">
    <property type="entry name" value="Homeodomain-like_sf"/>
</dbReference>
<feature type="compositionally biased region" description="Low complexity" evidence="9">
    <location>
        <begin position="622"/>
        <end position="648"/>
    </location>
</feature>
<dbReference type="SUPFAM" id="SSF46689">
    <property type="entry name" value="Homeodomain-like"/>
    <property type="match status" value="2"/>
</dbReference>
<dbReference type="OrthoDB" id="270417at2759"/>
<dbReference type="GO" id="GO:0003713">
    <property type="term" value="F:transcription coactivator activity"/>
    <property type="evidence" value="ECO:0007669"/>
    <property type="project" value="TreeGrafter"/>
</dbReference>
<evidence type="ECO:0000256" key="1">
    <source>
        <dbReference type="ARBA" id="ARBA00004123"/>
    </source>
</evidence>
<dbReference type="InterPro" id="IPR041983">
    <property type="entry name" value="ADA2-like_ZZ"/>
</dbReference>
<dbReference type="CDD" id="cd02335">
    <property type="entry name" value="ZZ_ADA2"/>
    <property type="match status" value="1"/>
</dbReference>
<feature type="region of interest" description="Disordered" evidence="9">
    <location>
        <begin position="620"/>
        <end position="675"/>
    </location>
</feature>
<dbReference type="InterPro" id="IPR017930">
    <property type="entry name" value="Myb_dom"/>
</dbReference>
<dbReference type="GO" id="GO:0008270">
    <property type="term" value="F:zinc ion binding"/>
    <property type="evidence" value="ECO:0007669"/>
    <property type="project" value="UniProtKB-KW"/>
</dbReference>
<dbReference type="Pfam" id="PF22941">
    <property type="entry name" value="TADA2A-like_3rd"/>
    <property type="match status" value="1"/>
</dbReference>
<evidence type="ECO:0000256" key="6">
    <source>
        <dbReference type="ARBA" id="ARBA00023163"/>
    </source>
</evidence>
<keyword evidence="3 8" id="KW-0863">Zinc-finger</keyword>
<evidence type="ECO:0000256" key="8">
    <source>
        <dbReference type="PROSITE-ProRule" id="PRU00228"/>
    </source>
</evidence>
<evidence type="ECO:0000256" key="3">
    <source>
        <dbReference type="ARBA" id="ARBA00022771"/>
    </source>
</evidence>
<dbReference type="GO" id="GO:0003682">
    <property type="term" value="F:chromatin binding"/>
    <property type="evidence" value="ECO:0007669"/>
    <property type="project" value="TreeGrafter"/>
</dbReference>